<reference evidence="3 4" key="1">
    <citation type="journal article" date="2016" name="Appl. Environ. Microbiol.">
        <title>Lack of Overt Genome Reduction in the Bryostatin-Producing Bryozoan Symbiont "Candidatus Endobugula sertula".</title>
        <authorList>
            <person name="Miller I.J."/>
            <person name="Vanee N."/>
            <person name="Fong S.S."/>
            <person name="Lim-Fong G.E."/>
            <person name="Kwan J.C."/>
        </authorList>
    </citation>
    <scope>NUCLEOTIDE SEQUENCE [LARGE SCALE GENOMIC DNA]</scope>
    <source>
        <strain evidence="3">AB1-4</strain>
    </source>
</reference>
<dbReference type="PANTHER" id="PTHR33279:SF6">
    <property type="entry name" value="SULFUR CARRIER PROTEIN YEDF-RELATED"/>
    <property type="match status" value="1"/>
</dbReference>
<evidence type="ECO:0000256" key="1">
    <source>
        <dbReference type="ARBA" id="ARBA00008984"/>
    </source>
</evidence>
<dbReference type="PANTHER" id="PTHR33279">
    <property type="entry name" value="SULFUR CARRIER PROTEIN YEDF-RELATED"/>
    <property type="match status" value="1"/>
</dbReference>
<dbReference type="InterPro" id="IPR001455">
    <property type="entry name" value="TusA-like"/>
</dbReference>
<accession>A0A1D2QMC5</accession>
<gene>
    <name evidence="3" type="ORF">AB835_12550</name>
</gene>
<dbReference type="CDD" id="cd00291">
    <property type="entry name" value="SirA_YedF_YeeD"/>
    <property type="match status" value="1"/>
</dbReference>
<dbReference type="Pfam" id="PF01206">
    <property type="entry name" value="TusA"/>
    <property type="match status" value="1"/>
</dbReference>
<evidence type="ECO:0000313" key="4">
    <source>
        <dbReference type="Proteomes" id="UP000242502"/>
    </source>
</evidence>
<dbReference type="SUPFAM" id="SSF64307">
    <property type="entry name" value="SirA-like"/>
    <property type="match status" value="1"/>
</dbReference>
<dbReference type="STRING" id="62101.AB835_12550"/>
<dbReference type="InterPro" id="IPR036868">
    <property type="entry name" value="TusA-like_sf"/>
</dbReference>
<dbReference type="EMBL" id="MDLC01000055">
    <property type="protein sequence ID" value="ODS22738.1"/>
    <property type="molecule type" value="Genomic_DNA"/>
</dbReference>
<proteinExistence type="inferred from homology"/>
<evidence type="ECO:0000313" key="3">
    <source>
        <dbReference type="EMBL" id="ODS22738.1"/>
    </source>
</evidence>
<name>A0A1D2QMC5_9GAMM</name>
<evidence type="ECO:0000259" key="2">
    <source>
        <dbReference type="PROSITE" id="PS01148"/>
    </source>
</evidence>
<sequence length="75" mass="8477">MTMIKTIDAKGLSCPLPLLKAKQGLYQIKTGERLCVLSTDAGSVRDFHAFIDFSVHHMIEFTEVDDHYCYVIEKG</sequence>
<dbReference type="AlphaFoldDB" id="A0A1D2QMC5"/>
<dbReference type="Gene3D" id="3.30.110.40">
    <property type="entry name" value="TusA-like domain"/>
    <property type="match status" value="1"/>
</dbReference>
<feature type="domain" description="UPF0033" evidence="2">
    <location>
        <begin position="7"/>
        <end position="31"/>
    </location>
</feature>
<dbReference type="Proteomes" id="UP000242502">
    <property type="component" value="Unassembled WGS sequence"/>
</dbReference>
<organism evidence="3 4">
    <name type="scientific">Candidatus Endobugula sertula</name>
    <name type="common">Bugula neritina bacterial symbiont</name>
    <dbReference type="NCBI Taxonomy" id="62101"/>
    <lineage>
        <taxon>Bacteria</taxon>
        <taxon>Pseudomonadati</taxon>
        <taxon>Pseudomonadota</taxon>
        <taxon>Gammaproteobacteria</taxon>
        <taxon>Cellvibrionales</taxon>
        <taxon>Cellvibrionaceae</taxon>
        <taxon>Candidatus Endobugula</taxon>
    </lineage>
</organism>
<comment type="similarity">
    <text evidence="1">Belongs to the sulfur carrier protein TusA family.</text>
</comment>
<protein>
    <submittedName>
        <fullName evidence="3">Response regulator SirA</fullName>
    </submittedName>
</protein>
<dbReference type="PROSITE" id="PS01148">
    <property type="entry name" value="UPF0033"/>
    <property type="match status" value="1"/>
</dbReference>
<comment type="caution">
    <text evidence="3">The sequence shown here is derived from an EMBL/GenBank/DDBJ whole genome shotgun (WGS) entry which is preliminary data.</text>
</comment>